<dbReference type="GO" id="GO:0006227">
    <property type="term" value="P:dUDP biosynthetic process"/>
    <property type="evidence" value="ECO:0007669"/>
    <property type="project" value="TreeGrafter"/>
</dbReference>
<dbReference type="SUPFAM" id="SSF52540">
    <property type="entry name" value="P-loop containing nucleoside triphosphate hydrolases"/>
    <property type="match status" value="1"/>
</dbReference>
<dbReference type="PANTHER" id="PTHR10344">
    <property type="entry name" value="THYMIDYLATE KINASE"/>
    <property type="match status" value="1"/>
</dbReference>
<dbReference type="Proteomes" id="UP000509346">
    <property type="component" value="Chromosome"/>
</dbReference>
<evidence type="ECO:0000256" key="1">
    <source>
        <dbReference type="ARBA" id="ARBA00009776"/>
    </source>
</evidence>
<dbReference type="Pfam" id="PF02223">
    <property type="entry name" value="Thymidylate_kin"/>
    <property type="match status" value="1"/>
</dbReference>
<evidence type="ECO:0000313" key="6">
    <source>
        <dbReference type="EMBL" id="QLH80548.1"/>
    </source>
</evidence>
<keyword evidence="3" id="KW-0067">ATP-binding</keyword>
<reference evidence="6 7" key="1">
    <citation type="submission" date="2020-07" db="EMBL/GenBank/DDBJ databases">
        <title>Halosimplex litoreum sp. nov. and Halosimplex rubrum sp. nov., isolated from different salt environments.</title>
        <authorList>
            <person name="Cui H."/>
        </authorList>
    </citation>
    <scope>NUCLEOTIDE SEQUENCE [LARGE SCALE GENOMIC DNA]</scope>
    <source>
        <strain evidence="6 7">R2</strain>
    </source>
</reference>
<name>A0A7D5T395_9EURY</name>
<dbReference type="GO" id="GO:0006235">
    <property type="term" value="P:dTTP biosynthetic process"/>
    <property type="evidence" value="ECO:0007669"/>
    <property type="project" value="TreeGrafter"/>
</dbReference>
<protein>
    <recommendedName>
        <fullName evidence="4">dTMP kinase</fullName>
    </recommendedName>
</protein>
<accession>A0A7D5T395</accession>
<dbReference type="Gene3D" id="3.40.50.300">
    <property type="entry name" value="P-loop containing nucleotide triphosphate hydrolases"/>
    <property type="match status" value="1"/>
</dbReference>
<dbReference type="GO" id="GO:0006233">
    <property type="term" value="P:dTDP biosynthetic process"/>
    <property type="evidence" value="ECO:0007669"/>
    <property type="project" value="TreeGrafter"/>
</dbReference>
<proteinExistence type="inferred from homology"/>
<dbReference type="GO" id="GO:0005737">
    <property type="term" value="C:cytoplasm"/>
    <property type="evidence" value="ECO:0007669"/>
    <property type="project" value="TreeGrafter"/>
</dbReference>
<evidence type="ECO:0000256" key="4">
    <source>
        <dbReference type="ARBA" id="ARBA00029962"/>
    </source>
</evidence>
<dbReference type="PANTHER" id="PTHR10344:SF4">
    <property type="entry name" value="UMP-CMP KINASE 2, MITOCHONDRIAL"/>
    <property type="match status" value="1"/>
</dbReference>
<dbReference type="EMBL" id="CP058909">
    <property type="protein sequence ID" value="QLH80548.1"/>
    <property type="molecule type" value="Genomic_DNA"/>
</dbReference>
<keyword evidence="7" id="KW-1185">Reference proteome</keyword>
<comment type="similarity">
    <text evidence="1">Belongs to the thymidylate kinase family.</text>
</comment>
<evidence type="ECO:0000313" key="7">
    <source>
        <dbReference type="Proteomes" id="UP000509346"/>
    </source>
</evidence>
<dbReference type="OrthoDB" id="240154at2157"/>
<feature type="domain" description="Thymidylate kinase-like" evidence="5">
    <location>
        <begin position="8"/>
        <end position="157"/>
    </location>
</feature>
<keyword evidence="2" id="KW-0547">Nucleotide-binding</keyword>
<sequence>MTGTFVALEGTAGTGKSTLLDALADELRERGESVTTVPEFADGSIGEFVVDEIVSGDAAQFRERALSLTAGALASVSYQAETEIRPALDEGEIVLTERFLDSVAVYDTPFVAEREGVSMEGALAEFRAAMPVEPDLTVLLTVDEETHRERLAAHRPELLDDGAVPDRRGERERRYRDLLADREDALVYDNSGDVSTAVAEIAAEIER</sequence>
<dbReference type="RefSeq" id="WP_179920375.1">
    <property type="nucleotide sequence ID" value="NZ_CP058909.1"/>
</dbReference>
<dbReference type="KEGG" id="hpel:HZS54_02385"/>
<evidence type="ECO:0000256" key="3">
    <source>
        <dbReference type="ARBA" id="ARBA00022840"/>
    </source>
</evidence>
<dbReference type="InterPro" id="IPR027417">
    <property type="entry name" value="P-loop_NTPase"/>
</dbReference>
<organism evidence="6 7">
    <name type="scientific">Halosimplex pelagicum</name>
    <dbReference type="NCBI Taxonomy" id="869886"/>
    <lineage>
        <taxon>Archaea</taxon>
        <taxon>Methanobacteriati</taxon>
        <taxon>Methanobacteriota</taxon>
        <taxon>Stenosarchaea group</taxon>
        <taxon>Halobacteria</taxon>
        <taxon>Halobacteriales</taxon>
        <taxon>Haloarculaceae</taxon>
        <taxon>Halosimplex</taxon>
    </lineage>
</organism>
<evidence type="ECO:0000259" key="5">
    <source>
        <dbReference type="Pfam" id="PF02223"/>
    </source>
</evidence>
<gene>
    <name evidence="6" type="ORF">HZS54_02385</name>
</gene>
<dbReference type="AlphaFoldDB" id="A0A7D5T395"/>
<dbReference type="GO" id="GO:0004798">
    <property type="term" value="F:dTMP kinase activity"/>
    <property type="evidence" value="ECO:0007669"/>
    <property type="project" value="TreeGrafter"/>
</dbReference>
<dbReference type="InterPro" id="IPR039430">
    <property type="entry name" value="Thymidylate_kin-like_dom"/>
</dbReference>
<dbReference type="GeneID" id="56081400"/>
<dbReference type="GO" id="GO:0005524">
    <property type="term" value="F:ATP binding"/>
    <property type="evidence" value="ECO:0007669"/>
    <property type="project" value="UniProtKB-KW"/>
</dbReference>
<evidence type="ECO:0000256" key="2">
    <source>
        <dbReference type="ARBA" id="ARBA00022741"/>
    </source>
</evidence>